<proteinExistence type="inferred from homology"/>
<comment type="similarity">
    <text evidence="1">Belongs to the UPF0065 (bug) family.</text>
</comment>
<dbReference type="SUPFAM" id="SSF53850">
    <property type="entry name" value="Periplasmic binding protein-like II"/>
    <property type="match status" value="1"/>
</dbReference>
<dbReference type="Gene3D" id="3.40.190.10">
    <property type="entry name" value="Periplasmic binding protein-like II"/>
    <property type="match status" value="1"/>
</dbReference>
<dbReference type="PANTHER" id="PTHR42928">
    <property type="entry name" value="TRICARBOXYLATE-BINDING PROTEIN"/>
    <property type="match status" value="1"/>
</dbReference>
<dbReference type="Proteomes" id="UP000276437">
    <property type="component" value="Chromosome"/>
</dbReference>
<reference evidence="3 4" key="1">
    <citation type="journal article" date="2018" name="Int. J. Syst. Evol. Microbiol.">
        <title>Methylomusa anaerophila gen. nov., sp. nov., an anaerobic methanol-utilizing bacterium isolated from a microbial fuel cell.</title>
        <authorList>
            <person name="Amano N."/>
            <person name="Yamamuro A."/>
            <person name="Miyahara M."/>
            <person name="Kouzuma A."/>
            <person name="Abe T."/>
            <person name="Watanabe K."/>
        </authorList>
    </citation>
    <scope>NUCLEOTIDE SEQUENCE [LARGE SCALE GENOMIC DNA]</scope>
    <source>
        <strain evidence="3 4">MMFC1</strain>
    </source>
</reference>
<dbReference type="AlphaFoldDB" id="A0A348AJH2"/>
<dbReference type="InterPro" id="IPR005064">
    <property type="entry name" value="BUG"/>
</dbReference>
<gene>
    <name evidence="3" type="ORF">MAMMFC1_01891</name>
</gene>
<evidence type="ECO:0000256" key="1">
    <source>
        <dbReference type="ARBA" id="ARBA00006987"/>
    </source>
</evidence>
<organism evidence="3 4">
    <name type="scientific">Methylomusa anaerophila</name>
    <dbReference type="NCBI Taxonomy" id="1930071"/>
    <lineage>
        <taxon>Bacteria</taxon>
        <taxon>Bacillati</taxon>
        <taxon>Bacillota</taxon>
        <taxon>Negativicutes</taxon>
        <taxon>Selenomonadales</taxon>
        <taxon>Sporomusaceae</taxon>
        <taxon>Methylomusa</taxon>
    </lineage>
</organism>
<keyword evidence="2" id="KW-0732">Signal</keyword>
<keyword evidence="4" id="KW-1185">Reference proteome</keyword>
<dbReference type="KEGG" id="mana:MAMMFC1_01891"/>
<dbReference type="CDD" id="cd07012">
    <property type="entry name" value="PBP2_Bug_TTT"/>
    <property type="match status" value="1"/>
</dbReference>
<protein>
    <submittedName>
        <fullName evidence="3">Tripartite tricarboxylate transporter family receptor</fullName>
    </submittedName>
</protein>
<dbReference type="EMBL" id="AP018449">
    <property type="protein sequence ID" value="BBB91220.1"/>
    <property type="molecule type" value="Genomic_DNA"/>
</dbReference>
<dbReference type="InterPro" id="IPR042100">
    <property type="entry name" value="Bug_dom1"/>
</dbReference>
<dbReference type="Gene3D" id="3.40.190.150">
    <property type="entry name" value="Bordetella uptake gene, domain 1"/>
    <property type="match status" value="1"/>
</dbReference>
<dbReference type="PIRSF" id="PIRSF017082">
    <property type="entry name" value="YflP"/>
    <property type="match status" value="1"/>
</dbReference>
<accession>A0A348AJH2</accession>
<evidence type="ECO:0000313" key="3">
    <source>
        <dbReference type="EMBL" id="BBB91220.1"/>
    </source>
</evidence>
<dbReference type="Pfam" id="PF03401">
    <property type="entry name" value="TctC"/>
    <property type="match status" value="1"/>
</dbReference>
<keyword evidence="3" id="KW-0675">Receptor</keyword>
<evidence type="ECO:0000256" key="2">
    <source>
        <dbReference type="SAM" id="SignalP"/>
    </source>
</evidence>
<sequence>MACNKIAALLAACMLAMAIMGGGCSFMKDKPIITEKKYPDRPITIIVPITAGSSPDIMARAMERTAIKHLGQPLIVKNLPGGAATLGWNELAGSKPDGYTIGVVVTGIILQPLYGPTRYHYPTALEPLAQIVSLPIVAVVRADQPWQSIDDLSRYAKEHPGEIKFGHVGLGSPRHIVGEMFAWEAGITITQVPFAGEPEELTALLEGQVQLIFVHTAVIKEYVKNGKVRVLAVATEQRLTDPVLKDVPTFKEQGLNVVFSLWHGIAAPKGLPEYKKARLLEELREIVTDPEFKQNMESFGMPVDYLGPHEFRRKWLIDNAELADNERLTKIIKKARIPELIEEQKNNNPKEFF</sequence>
<name>A0A348AJH2_9FIRM</name>
<dbReference type="PROSITE" id="PS51257">
    <property type="entry name" value="PROKAR_LIPOPROTEIN"/>
    <property type="match status" value="1"/>
</dbReference>
<feature type="signal peptide" evidence="2">
    <location>
        <begin position="1"/>
        <end position="18"/>
    </location>
</feature>
<dbReference type="PANTHER" id="PTHR42928:SF5">
    <property type="entry name" value="BLR1237 PROTEIN"/>
    <property type="match status" value="1"/>
</dbReference>
<feature type="chain" id="PRO_5039471411" evidence="2">
    <location>
        <begin position="19"/>
        <end position="353"/>
    </location>
</feature>
<evidence type="ECO:0000313" key="4">
    <source>
        <dbReference type="Proteomes" id="UP000276437"/>
    </source>
</evidence>